<accession>Q0UHF8</accession>
<feature type="region of interest" description="Disordered" evidence="1">
    <location>
        <begin position="23"/>
        <end position="77"/>
    </location>
</feature>
<gene>
    <name evidence="2" type="ORF">SNOG_08806</name>
</gene>
<dbReference type="Proteomes" id="UP000001055">
    <property type="component" value="Unassembled WGS sequence"/>
</dbReference>
<sequence length="77" mass="8907">MPEHDSIARSGCVGTIRRLRYLKRSDLATRPQRRPNQRRPRNQKQRGKDNCKELPSGRKSAVLPNTTTFMDSDKTVQ</sequence>
<dbReference type="RefSeq" id="XP_001799113.1">
    <property type="nucleotide sequence ID" value="XM_001799061.1"/>
</dbReference>
<reference evidence="3" key="1">
    <citation type="journal article" date="2007" name="Plant Cell">
        <title>Dothideomycete-plant interactions illuminated by genome sequencing and EST analysis of the wheat pathogen Stagonospora nodorum.</title>
        <authorList>
            <person name="Hane J.K."/>
            <person name="Lowe R.G."/>
            <person name="Solomon P.S."/>
            <person name="Tan K.C."/>
            <person name="Schoch C.L."/>
            <person name="Spatafora J.W."/>
            <person name="Crous P.W."/>
            <person name="Kodira C."/>
            <person name="Birren B.W."/>
            <person name="Galagan J.E."/>
            <person name="Torriani S.F."/>
            <person name="McDonald B.A."/>
            <person name="Oliver R.P."/>
        </authorList>
    </citation>
    <scope>NUCLEOTIDE SEQUENCE [LARGE SCALE GENOMIC DNA]</scope>
    <source>
        <strain evidence="3">SN15 / ATCC MYA-4574 / FGSC 10173</strain>
    </source>
</reference>
<organism evidence="2 3">
    <name type="scientific">Phaeosphaeria nodorum (strain SN15 / ATCC MYA-4574 / FGSC 10173)</name>
    <name type="common">Glume blotch fungus</name>
    <name type="synonym">Parastagonospora nodorum</name>
    <dbReference type="NCBI Taxonomy" id="321614"/>
    <lineage>
        <taxon>Eukaryota</taxon>
        <taxon>Fungi</taxon>
        <taxon>Dikarya</taxon>
        <taxon>Ascomycota</taxon>
        <taxon>Pezizomycotina</taxon>
        <taxon>Dothideomycetes</taxon>
        <taxon>Pleosporomycetidae</taxon>
        <taxon>Pleosporales</taxon>
        <taxon>Pleosporineae</taxon>
        <taxon>Phaeosphaeriaceae</taxon>
        <taxon>Parastagonospora</taxon>
    </lineage>
</organism>
<feature type="compositionally biased region" description="Basic residues" evidence="1">
    <location>
        <begin position="31"/>
        <end position="45"/>
    </location>
</feature>
<protein>
    <submittedName>
        <fullName evidence="2">Uncharacterized protein</fullName>
    </submittedName>
</protein>
<evidence type="ECO:0000313" key="3">
    <source>
        <dbReference type="Proteomes" id="UP000001055"/>
    </source>
</evidence>
<dbReference type="GeneID" id="5976012"/>
<dbReference type="AlphaFoldDB" id="Q0UHF8"/>
<evidence type="ECO:0000256" key="1">
    <source>
        <dbReference type="SAM" id="MobiDB-lite"/>
    </source>
</evidence>
<dbReference type="EMBL" id="CH445337">
    <property type="protein sequence ID" value="EAT83974.1"/>
    <property type="molecule type" value="Genomic_DNA"/>
</dbReference>
<feature type="compositionally biased region" description="Basic and acidic residues" evidence="1">
    <location>
        <begin position="46"/>
        <end position="56"/>
    </location>
</feature>
<dbReference type="InParanoid" id="Q0UHF8"/>
<proteinExistence type="predicted"/>
<name>Q0UHF8_PHANO</name>
<dbReference type="KEGG" id="pno:SNOG_08806"/>
<evidence type="ECO:0000313" key="2">
    <source>
        <dbReference type="EMBL" id="EAT83974.1"/>
    </source>
</evidence>